<protein>
    <recommendedName>
        <fullName evidence="12">Cytoplasmic tRNA 2-thiolation protein 1</fullName>
        <ecNumber evidence="12">2.7.7.-</ecNumber>
    </recommendedName>
    <alternativeName>
        <fullName evidence="12">Cytoplasmic tRNA adenylyltransferase 1</fullName>
    </alternativeName>
</protein>
<dbReference type="SMART" id="SM00555">
    <property type="entry name" value="GIT"/>
    <property type="match status" value="2"/>
</dbReference>
<dbReference type="GO" id="GO:0002098">
    <property type="term" value="P:tRNA wobble uridine modification"/>
    <property type="evidence" value="ECO:0007669"/>
    <property type="project" value="UniProtKB-UniRule"/>
</dbReference>
<feature type="repeat" description="ANK" evidence="13">
    <location>
        <begin position="472"/>
        <end position="504"/>
    </location>
</feature>
<dbReference type="EC" id="2.7.7.-" evidence="12"/>
<evidence type="ECO:0000313" key="19">
    <source>
        <dbReference type="Proteomes" id="UP000719412"/>
    </source>
</evidence>
<evidence type="ECO:0000256" key="16">
    <source>
        <dbReference type="SAM" id="MobiDB-lite"/>
    </source>
</evidence>
<dbReference type="SMART" id="SM00105">
    <property type="entry name" value="ArfGap"/>
    <property type="match status" value="1"/>
</dbReference>
<evidence type="ECO:0000256" key="14">
    <source>
        <dbReference type="PROSITE-ProRule" id="PRU00288"/>
    </source>
</evidence>
<dbReference type="Proteomes" id="UP000719412">
    <property type="component" value="Unassembled WGS sequence"/>
</dbReference>
<evidence type="ECO:0000256" key="1">
    <source>
        <dbReference type="ARBA" id="ARBA00022468"/>
    </source>
</evidence>
<dbReference type="HAMAP" id="MF_03053">
    <property type="entry name" value="CTU1"/>
    <property type="match status" value="1"/>
</dbReference>
<dbReference type="InterPro" id="IPR000541">
    <property type="entry name" value="Ncs6/Tuc1/Ctu1"/>
</dbReference>
<dbReference type="Pfam" id="PF12205">
    <property type="entry name" value="GIT1_C"/>
    <property type="match status" value="1"/>
</dbReference>
<accession>A0A8J6L6N1</accession>
<dbReference type="GO" id="GO:0098793">
    <property type="term" value="C:presynapse"/>
    <property type="evidence" value="ECO:0007669"/>
    <property type="project" value="GOC"/>
</dbReference>
<sequence>MPPCSAKCGKNAILKRPKTGDVLCKECFFEAFENEIHFTISRAKLFRAGAKVAVAASGGKDSTVLAYVLKLLNEKYDYKLDLVLLSIDEGITGYRDDSLDTVKQNRDDYKMPLKIMSYKDLYGWTMDEIVAEIGRKNNCTFCGVFRRQALDRGAALLNVDYLATGHNADDIAETVLMNILRGDLARLSRCTSIITDSGDGIPRVKPLKYTYEKEIVMYAYFRKLVYFSTECVFAPNAYRGHARMLLKDLEKVDPAVIMNIIQSGESLTINATANMPTLSRCTRCGYVSSQEVCKACVLLEGLNKGLPRLGIGKSSKVKRFMQEKENNATWASLNKGILLCTQCCSIHRSLGRHISQVKSLQKSSWHPNQQAMVYTLNGSGANNIWEHSLLENNSKFMKKKPNPKDPISVKSEFIRAKHLHCSFTFRDSATYDEGLENELGKQLHASVRTPNLETSFRLIVQGADPNYFHNERGTTPLHIAVKTEQKLQVELLLVHGADPTFPDAHGSTPIDYAKKNVNKELLNRLIENQYELTDAFIQYLTHRKPDHHNGMHFILPQGGFESNPTSVNKLQKMKNALFEQLAMDVFDEIDRRETEAIWLSCVDAIDLTVVPFLPVDSTLSKHRNQGRQKLARFSTPELKSLVFDILIDTQRRQMLAEKGPNKTHLREYSSVADDDPLYDSVAPDEDYVTLPTIQENSPKEKTSMGKVGTDKPPEVVVEQLTKQLQQSDSTILDLKAEVNQLKAHLETLKYENIELKTRLSQHTVPDNNNSINGDGDSNSLQTITNGDVDLRQNRKNQRPSSMYETREGLKTPNWQILKNQMKQNEQTRNTTQSLYGLVPDSQTIIDCTNLITKSIQHLCKTINDRDNEDCLASGEKVKIAIAKLATILPKVSREVVEGAADGLRLQDKEGRSIKFLCDVLPLLMVECSSLQGAHKKGDGPLIDHHTGKIREYAFLLAKQTREVVARYSTAQ</sequence>
<dbReference type="InterPro" id="IPR002110">
    <property type="entry name" value="Ankyrin_rpt"/>
</dbReference>
<keyword evidence="9" id="KW-0862">Zinc</keyword>
<dbReference type="InterPro" id="IPR047161">
    <property type="entry name" value="GIT-like"/>
</dbReference>
<dbReference type="InterPro" id="IPR037278">
    <property type="entry name" value="ARFGAP/RecO"/>
</dbReference>
<evidence type="ECO:0000259" key="17">
    <source>
        <dbReference type="PROSITE" id="PS50115"/>
    </source>
</evidence>
<dbReference type="Pfam" id="PF01412">
    <property type="entry name" value="ArfGap"/>
    <property type="match status" value="1"/>
</dbReference>
<dbReference type="GO" id="GO:0008270">
    <property type="term" value="F:zinc ion binding"/>
    <property type="evidence" value="ECO:0007669"/>
    <property type="project" value="UniProtKB-KW"/>
</dbReference>
<dbReference type="FunFam" id="3.40.50.620:FF:000054">
    <property type="entry name" value="Cytoplasmic tRNA 2-thiolation protein 1"/>
    <property type="match status" value="1"/>
</dbReference>
<keyword evidence="15" id="KW-0175">Coiled coil</keyword>
<keyword evidence="4 12" id="KW-0808">Transferase</keyword>
<dbReference type="EMBL" id="JABDTM020028782">
    <property type="protein sequence ID" value="KAH0808402.1"/>
    <property type="molecule type" value="Genomic_DNA"/>
</dbReference>
<dbReference type="GO" id="GO:0008277">
    <property type="term" value="P:regulation of G protein-coupled receptor signaling pathway"/>
    <property type="evidence" value="ECO:0007669"/>
    <property type="project" value="TreeGrafter"/>
</dbReference>
<comment type="subcellular location">
    <subcellularLocation>
        <location evidence="12">Cytoplasm</location>
    </subcellularLocation>
</comment>
<proteinExistence type="inferred from homology"/>
<dbReference type="GO" id="GO:0005096">
    <property type="term" value="F:GTPase activator activity"/>
    <property type="evidence" value="ECO:0007669"/>
    <property type="project" value="UniProtKB-KW"/>
</dbReference>
<dbReference type="SUPFAM" id="SSF57863">
    <property type="entry name" value="ArfGap/RecO-like zinc finger"/>
    <property type="match status" value="1"/>
</dbReference>
<dbReference type="InterPro" id="IPR032442">
    <property type="entry name" value="CTU1_C"/>
</dbReference>
<evidence type="ECO:0000256" key="12">
    <source>
        <dbReference type="HAMAP-Rule" id="MF_03053"/>
    </source>
</evidence>
<evidence type="ECO:0000313" key="18">
    <source>
        <dbReference type="EMBL" id="KAH0808402.1"/>
    </source>
</evidence>
<dbReference type="InterPro" id="IPR036770">
    <property type="entry name" value="Ankyrin_rpt-contain_sf"/>
</dbReference>
<gene>
    <name evidence="18" type="ORF">GEV33_014391</name>
</gene>
<reference evidence="18" key="1">
    <citation type="journal article" date="2020" name="J Insects Food Feed">
        <title>The yellow mealworm (Tenebrio molitor) genome: a resource for the emerging insects as food and feed industry.</title>
        <authorList>
            <person name="Eriksson T."/>
            <person name="Andere A."/>
            <person name="Kelstrup H."/>
            <person name="Emery V."/>
            <person name="Picard C."/>
        </authorList>
    </citation>
    <scope>NUCLEOTIDE SEQUENCE</scope>
    <source>
        <strain evidence="18">Stoneville</strain>
        <tissue evidence="18">Whole head</tissue>
    </source>
</reference>
<dbReference type="InterPro" id="IPR013724">
    <property type="entry name" value="GIT_SHD"/>
</dbReference>
<keyword evidence="11 13" id="KW-0040">ANK repeat</keyword>
<dbReference type="Pfam" id="PF01171">
    <property type="entry name" value="ATP_bind_3"/>
    <property type="match status" value="1"/>
</dbReference>
<dbReference type="SUPFAM" id="SSF48403">
    <property type="entry name" value="Ankyrin repeat"/>
    <property type="match status" value="1"/>
</dbReference>
<evidence type="ECO:0000256" key="4">
    <source>
        <dbReference type="ARBA" id="ARBA00022679"/>
    </source>
</evidence>
<keyword evidence="2 12" id="KW-0963">Cytoplasm</keyword>
<comment type="function">
    <text evidence="12">Plays a central role in 2-thiolation of mcm(5)S(2)U at tRNA wobble positions of tRNA(Lys), tRNA(Glu) and tRNA(Gln). Directly binds tRNAs and probably acts by catalyzing adenylation of tRNAs, an intermediate required for 2-thiolation. It is unclear whether it acts as a sulfurtransferase that transfers sulfur from thiocarboxylated URM1 onto the uridine of tRNAs at wobble position.</text>
</comment>
<dbReference type="InterPro" id="IPR014729">
    <property type="entry name" value="Rossmann-like_a/b/a_fold"/>
</dbReference>
<feature type="region of interest" description="Disordered" evidence="16">
    <location>
        <begin position="761"/>
        <end position="813"/>
    </location>
</feature>
<evidence type="ECO:0000256" key="6">
    <source>
        <dbReference type="ARBA" id="ARBA00022723"/>
    </source>
</evidence>
<name>A0A8J6L6N1_TENMO</name>
<keyword evidence="5 12" id="KW-0819">tRNA processing</keyword>
<evidence type="ECO:0000256" key="15">
    <source>
        <dbReference type="SAM" id="Coils"/>
    </source>
</evidence>
<evidence type="ECO:0000256" key="10">
    <source>
        <dbReference type="ARBA" id="ARBA00022884"/>
    </source>
</evidence>
<feature type="coiled-coil region" evidence="15">
    <location>
        <begin position="717"/>
        <end position="758"/>
    </location>
</feature>
<evidence type="ECO:0000256" key="5">
    <source>
        <dbReference type="ARBA" id="ARBA00022694"/>
    </source>
</evidence>
<dbReference type="Pfam" id="PF12796">
    <property type="entry name" value="Ank_2"/>
    <property type="match status" value="1"/>
</dbReference>
<dbReference type="GO" id="GO:0005737">
    <property type="term" value="C:cytoplasm"/>
    <property type="evidence" value="ECO:0007669"/>
    <property type="project" value="UniProtKB-SubCell"/>
</dbReference>
<comment type="caution">
    <text evidence="18">The sequence shown here is derived from an EMBL/GenBank/DDBJ whole genome shotgun (WGS) entry which is preliminary data.</text>
</comment>
<dbReference type="AlphaFoldDB" id="A0A8J6L6N1"/>
<dbReference type="GO" id="GO:0036465">
    <property type="term" value="P:synaptic vesicle recycling"/>
    <property type="evidence" value="ECO:0007669"/>
    <property type="project" value="TreeGrafter"/>
</dbReference>
<keyword evidence="19" id="KW-1185">Reference proteome</keyword>
<keyword evidence="6" id="KW-0479">Metal-binding</keyword>
<dbReference type="PANTHER" id="PTHR46097">
    <property type="entry name" value="G PROTEIN-COUPLED RECEPTOR KINASE INTERACTING ARFGAP"/>
    <property type="match status" value="1"/>
</dbReference>
<reference evidence="18" key="2">
    <citation type="submission" date="2021-08" db="EMBL/GenBank/DDBJ databases">
        <authorList>
            <person name="Eriksson T."/>
        </authorList>
    </citation>
    <scope>NUCLEOTIDE SEQUENCE</scope>
    <source>
        <strain evidence="18">Stoneville</strain>
        <tissue evidence="18">Whole head</tissue>
    </source>
</reference>
<dbReference type="Gene3D" id="1.10.220.150">
    <property type="entry name" value="Arf GTPase activating protein"/>
    <property type="match status" value="1"/>
</dbReference>
<dbReference type="InterPro" id="IPR001164">
    <property type="entry name" value="ArfGAP_dom"/>
</dbReference>
<dbReference type="InterPro" id="IPR020554">
    <property type="entry name" value="UPF0021_CS"/>
</dbReference>
<dbReference type="PROSITE" id="PS50115">
    <property type="entry name" value="ARFGAP"/>
    <property type="match status" value="1"/>
</dbReference>
<keyword evidence="8 14" id="KW-0863">Zinc-finger</keyword>
<comment type="pathway">
    <text evidence="12">tRNA modification; 5-methoxycarbonylmethyl-2-thiouridine-tRNA biosynthesis.</text>
</comment>
<evidence type="ECO:0000256" key="3">
    <source>
        <dbReference type="ARBA" id="ARBA00022555"/>
    </source>
</evidence>
<dbReference type="InterPro" id="IPR011063">
    <property type="entry name" value="TilS/TtcA_N"/>
</dbReference>
<dbReference type="NCBIfam" id="TIGR00269">
    <property type="entry name" value="TIGR00269 family protein"/>
    <property type="match status" value="1"/>
</dbReference>
<dbReference type="GO" id="GO:0032012">
    <property type="term" value="P:regulation of ARF protein signal transduction"/>
    <property type="evidence" value="ECO:0007669"/>
    <property type="project" value="InterPro"/>
</dbReference>
<dbReference type="UniPathway" id="UPA00988"/>
<dbReference type="InterPro" id="IPR022018">
    <property type="entry name" value="GIT1_C"/>
</dbReference>
<dbReference type="Pfam" id="PF08518">
    <property type="entry name" value="GIT_SHD"/>
    <property type="match status" value="2"/>
</dbReference>
<dbReference type="PROSITE" id="PS50297">
    <property type="entry name" value="ANK_REP_REGION"/>
    <property type="match status" value="1"/>
</dbReference>
<dbReference type="InterPro" id="IPR056369">
    <property type="entry name" value="CTU1-like_ATP-bd"/>
</dbReference>
<keyword evidence="3 12" id="KW-0820">tRNA-binding</keyword>
<dbReference type="PANTHER" id="PTHR46097:SF3">
    <property type="entry name" value="ARF GTPASE-ACTIVATING PROTEIN GIT"/>
    <property type="match status" value="1"/>
</dbReference>
<evidence type="ECO:0000256" key="11">
    <source>
        <dbReference type="ARBA" id="ARBA00023043"/>
    </source>
</evidence>
<evidence type="ECO:0000256" key="9">
    <source>
        <dbReference type="ARBA" id="ARBA00022833"/>
    </source>
</evidence>
<dbReference type="GO" id="GO:0034227">
    <property type="term" value="P:tRNA thio-modification"/>
    <property type="evidence" value="ECO:0007669"/>
    <property type="project" value="UniProtKB-UniRule"/>
</dbReference>
<dbReference type="SMART" id="SM00248">
    <property type="entry name" value="ANK"/>
    <property type="match status" value="2"/>
</dbReference>
<feature type="domain" description="Arf-GAP" evidence="17">
    <location>
        <begin position="243"/>
        <end position="431"/>
    </location>
</feature>
<feature type="compositionally biased region" description="Low complexity" evidence="16">
    <location>
        <begin position="766"/>
        <end position="779"/>
    </location>
</feature>
<dbReference type="InterPro" id="IPR038508">
    <property type="entry name" value="ArfGAP_dom_sf"/>
</dbReference>
<dbReference type="PROSITE" id="PS50088">
    <property type="entry name" value="ANK_REPEAT"/>
    <property type="match status" value="1"/>
</dbReference>
<dbReference type="GO" id="GO:0007420">
    <property type="term" value="P:brain development"/>
    <property type="evidence" value="ECO:0007669"/>
    <property type="project" value="InterPro"/>
</dbReference>
<evidence type="ECO:0000256" key="13">
    <source>
        <dbReference type="PROSITE-ProRule" id="PRU00023"/>
    </source>
</evidence>
<dbReference type="PROSITE" id="PS01263">
    <property type="entry name" value="UPF0021"/>
    <property type="match status" value="1"/>
</dbReference>
<dbReference type="SUPFAM" id="SSF52402">
    <property type="entry name" value="Adenine nucleotide alpha hydrolases-like"/>
    <property type="match status" value="1"/>
</dbReference>
<evidence type="ECO:0000256" key="2">
    <source>
        <dbReference type="ARBA" id="ARBA00022490"/>
    </source>
</evidence>
<dbReference type="GO" id="GO:0000049">
    <property type="term" value="F:tRNA binding"/>
    <property type="evidence" value="ECO:0007669"/>
    <property type="project" value="UniProtKB-UniRule"/>
</dbReference>
<dbReference type="GO" id="GO:0032447">
    <property type="term" value="P:protein urmylation"/>
    <property type="evidence" value="ECO:0007669"/>
    <property type="project" value="UniProtKB-UniRule"/>
</dbReference>
<dbReference type="Gene3D" id="3.40.50.620">
    <property type="entry name" value="HUPs"/>
    <property type="match status" value="1"/>
</dbReference>
<dbReference type="Gene3D" id="1.25.40.20">
    <property type="entry name" value="Ankyrin repeat-containing domain"/>
    <property type="match status" value="1"/>
</dbReference>
<dbReference type="Pfam" id="PF16503">
    <property type="entry name" value="zn-ribbon_14"/>
    <property type="match status" value="1"/>
</dbReference>
<evidence type="ECO:0000256" key="8">
    <source>
        <dbReference type="ARBA" id="ARBA00022771"/>
    </source>
</evidence>
<organism evidence="18 19">
    <name type="scientific">Tenebrio molitor</name>
    <name type="common">Yellow mealworm beetle</name>
    <dbReference type="NCBI Taxonomy" id="7067"/>
    <lineage>
        <taxon>Eukaryota</taxon>
        <taxon>Metazoa</taxon>
        <taxon>Ecdysozoa</taxon>
        <taxon>Arthropoda</taxon>
        <taxon>Hexapoda</taxon>
        <taxon>Insecta</taxon>
        <taxon>Pterygota</taxon>
        <taxon>Neoptera</taxon>
        <taxon>Endopterygota</taxon>
        <taxon>Coleoptera</taxon>
        <taxon>Polyphaga</taxon>
        <taxon>Cucujiformia</taxon>
        <taxon>Tenebrionidae</taxon>
        <taxon>Tenebrio</taxon>
    </lineage>
</organism>
<keyword evidence="10 12" id="KW-0694">RNA-binding</keyword>
<dbReference type="CDD" id="cd01713">
    <property type="entry name" value="CTU1-like"/>
    <property type="match status" value="1"/>
</dbReference>
<dbReference type="GO" id="GO:0016779">
    <property type="term" value="F:nucleotidyltransferase activity"/>
    <property type="evidence" value="ECO:0007669"/>
    <property type="project" value="UniProtKB-UniRule"/>
</dbReference>
<dbReference type="Gene3D" id="1.20.120.330">
    <property type="entry name" value="Nucleotidyltransferases domain 2"/>
    <property type="match status" value="1"/>
</dbReference>
<evidence type="ECO:0000256" key="7">
    <source>
        <dbReference type="ARBA" id="ARBA00022737"/>
    </source>
</evidence>
<keyword evidence="1" id="KW-0343">GTPase activation</keyword>
<keyword evidence="7" id="KW-0677">Repeat</keyword>
<dbReference type="CDD" id="cd08833">
    <property type="entry name" value="ArfGap_GIT"/>
    <property type="match status" value="1"/>
</dbReference>
<dbReference type="GO" id="GO:0031267">
    <property type="term" value="F:small GTPase binding"/>
    <property type="evidence" value="ECO:0007669"/>
    <property type="project" value="TreeGrafter"/>
</dbReference>
<comment type="similarity">
    <text evidence="12">Belongs to the TtcA family. CTU1/NCS6/ATPBD3 subfamily.</text>
</comment>